<dbReference type="SMART" id="SM00270">
    <property type="entry name" value="ChtBD1"/>
    <property type="match status" value="3"/>
</dbReference>
<dbReference type="Proteomes" id="UP000193920">
    <property type="component" value="Unassembled WGS sequence"/>
</dbReference>
<keyword evidence="4" id="KW-0732">Signal</keyword>
<feature type="disulfide bond" evidence="3">
    <location>
        <begin position="478"/>
        <end position="490"/>
    </location>
</feature>
<evidence type="ECO:0000313" key="6">
    <source>
        <dbReference type="EMBL" id="ORY25132.1"/>
    </source>
</evidence>
<feature type="domain" description="Chitin-binding type-1" evidence="5">
    <location>
        <begin position="467"/>
        <end position="509"/>
    </location>
</feature>
<dbReference type="OrthoDB" id="1193027at2759"/>
<feature type="signal peptide" evidence="4">
    <location>
        <begin position="1"/>
        <end position="21"/>
    </location>
</feature>
<dbReference type="AlphaFoldDB" id="A0A1Y2ARH6"/>
<dbReference type="CDD" id="cd00035">
    <property type="entry name" value="ChtBD1"/>
    <property type="match status" value="2"/>
</dbReference>
<evidence type="ECO:0000256" key="4">
    <source>
        <dbReference type="SAM" id="SignalP"/>
    </source>
</evidence>
<dbReference type="InterPro" id="IPR018371">
    <property type="entry name" value="Chitin-binding_1_CS"/>
</dbReference>
<dbReference type="InterPro" id="IPR001002">
    <property type="entry name" value="Chitin-bd_1"/>
</dbReference>
<dbReference type="GO" id="GO:0008061">
    <property type="term" value="F:chitin binding"/>
    <property type="evidence" value="ECO:0007669"/>
    <property type="project" value="UniProtKB-UniRule"/>
</dbReference>
<dbReference type="PANTHER" id="PTHR47849">
    <property type="entry name" value="CHITIN-BINDING LECTIN 1"/>
    <property type="match status" value="1"/>
</dbReference>
<dbReference type="InterPro" id="IPR032675">
    <property type="entry name" value="LRR_dom_sf"/>
</dbReference>
<feature type="disulfide bond" evidence="3">
    <location>
        <begin position="419"/>
        <end position="433"/>
    </location>
</feature>
<dbReference type="SUPFAM" id="SSF57016">
    <property type="entry name" value="Plant lectins/antimicrobial peptides"/>
    <property type="match status" value="3"/>
</dbReference>
<dbReference type="Pfam" id="PF13855">
    <property type="entry name" value="LRR_8"/>
    <property type="match status" value="1"/>
</dbReference>
<evidence type="ECO:0000313" key="7">
    <source>
        <dbReference type="Proteomes" id="UP000193920"/>
    </source>
</evidence>
<evidence type="ECO:0000256" key="1">
    <source>
        <dbReference type="ARBA" id="ARBA00022669"/>
    </source>
</evidence>
<dbReference type="InterPro" id="IPR001611">
    <property type="entry name" value="Leu-rich_rpt"/>
</dbReference>
<feature type="disulfide bond" evidence="3">
    <location>
        <begin position="483"/>
        <end position="497"/>
    </location>
</feature>
<feature type="chain" id="PRO_5012869820" evidence="4">
    <location>
        <begin position="22"/>
        <end position="509"/>
    </location>
</feature>
<comment type="caution">
    <text evidence="3">Lacks conserved residue(s) required for the propagation of feature annotation.</text>
</comment>
<dbReference type="PROSITE" id="PS00026">
    <property type="entry name" value="CHIT_BIND_I_1"/>
    <property type="match status" value="1"/>
</dbReference>
<feature type="domain" description="Chitin-binding type-1" evidence="5">
    <location>
        <begin position="353"/>
        <end position="397"/>
    </location>
</feature>
<comment type="caution">
    <text evidence="6">The sequence shown here is derived from an EMBL/GenBank/DDBJ whole genome shotgun (WGS) entry which is preliminary data.</text>
</comment>
<feature type="disulfide bond" evidence="3">
    <location>
        <begin position="363"/>
        <end position="375"/>
    </location>
</feature>
<protein>
    <submittedName>
        <fullName evidence="6">RNI-like protein</fullName>
    </submittedName>
</protein>
<dbReference type="Gene3D" id="3.30.60.10">
    <property type="entry name" value="Endochitinase-like"/>
    <property type="match status" value="3"/>
</dbReference>
<keyword evidence="2 3" id="KW-1015">Disulfide bond</keyword>
<dbReference type="STRING" id="1754190.A0A1Y2ARH6"/>
<keyword evidence="1 3" id="KW-0147">Chitin-binding</keyword>
<feature type="disulfide bond" evidence="3">
    <location>
        <begin position="414"/>
        <end position="426"/>
    </location>
</feature>
<evidence type="ECO:0000256" key="3">
    <source>
        <dbReference type="PROSITE-ProRule" id="PRU00261"/>
    </source>
</evidence>
<dbReference type="PROSITE" id="PS50941">
    <property type="entry name" value="CHIT_BIND_I_2"/>
    <property type="match status" value="3"/>
</dbReference>
<accession>A0A1Y2ARH6</accession>
<feature type="domain" description="Chitin-binding type-1" evidence="5">
    <location>
        <begin position="404"/>
        <end position="448"/>
    </location>
</feature>
<keyword evidence="7" id="KW-1185">Reference proteome</keyword>
<dbReference type="PROSITE" id="PS51450">
    <property type="entry name" value="LRR"/>
    <property type="match status" value="1"/>
</dbReference>
<dbReference type="SUPFAM" id="SSF52047">
    <property type="entry name" value="RNI-like"/>
    <property type="match status" value="1"/>
</dbReference>
<dbReference type="Pfam" id="PF00187">
    <property type="entry name" value="Chitin_bind_1"/>
    <property type="match status" value="3"/>
</dbReference>
<dbReference type="Gene3D" id="3.80.10.10">
    <property type="entry name" value="Ribonuclease Inhibitor"/>
    <property type="match status" value="1"/>
</dbReference>
<gene>
    <name evidence="6" type="ORF">LY90DRAFT_461868</name>
</gene>
<dbReference type="InterPro" id="IPR036861">
    <property type="entry name" value="Endochitinase-like_sf"/>
</dbReference>
<evidence type="ECO:0000256" key="2">
    <source>
        <dbReference type="ARBA" id="ARBA00023157"/>
    </source>
</evidence>
<evidence type="ECO:0000259" key="5">
    <source>
        <dbReference type="PROSITE" id="PS50941"/>
    </source>
</evidence>
<feature type="disulfide bond" evidence="3">
    <location>
        <begin position="368"/>
        <end position="382"/>
    </location>
</feature>
<sequence>MNFKNIIKIFNLAILVTHTYGKIDKSGDCKDIFDYFTEKNIVSSITECDVDSKGKVTTLGLNSYEITDEGVKKALSYNTITNLQYHKVGATPYHSPEYNKFPPEIGNLTNLEELTFGYSGYRTYARSSIEGGSLKVSKSLKRLSLGGIEISQTNIDDISTLTNLEKLEMIYMNRPSAAFSFDPLRNLKKLSYIEIKNEAYFQLNDLPDFIYSVYSTLKHLGFSGHGISNISNKLSSLSNLEYIDLSGNEIKSVLKYLVNLTKLTYIDLSRNEIDENLPESLNNLKNLTIINLEDNKNISGKTLTNSNLSICLYDKTYSLCMVKNMKCLEKNDYSFNSCNSNNSEDNSQGISVDGRCGKNYGKCPSGECCSKYGWCGKSDKHCSITEGCQSQFSECNTDISISTDSRCGKGHGICKSGYCCSKYGWCGTTNDYCSISSGCQEKFGICNMQTEVANNSNNSNQPKISVDGKCGPSNGKICPSGQCCSKYGWCGKGNDYCGSGCQKEFGGCN</sequence>
<dbReference type="CDD" id="cd11618">
    <property type="entry name" value="ChtBD1_1"/>
    <property type="match status" value="1"/>
</dbReference>
<name>A0A1Y2ARH6_9FUNG</name>
<proteinExistence type="predicted"/>
<organism evidence="6 7">
    <name type="scientific">Neocallimastix californiae</name>
    <dbReference type="NCBI Taxonomy" id="1754190"/>
    <lineage>
        <taxon>Eukaryota</taxon>
        <taxon>Fungi</taxon>
        <taxon>Fungi incertae sedis</taxon>
        <taxon>Chytridiomycota</taxon>
        <taxon>Chytridiomycota incertae sedis</taxon>
        <taxon>Neocallimastigomycetes</taxon>
        <taxon>Neocallimastigales</taxon>
        <taxon>Neocallimastigaceae</taxon>
        <taxon>Neocallimastix</taxon>
    </lineage>
</organism>
<dbReference type="EMBL" id="MCOG01000215">
    <property type="protein sequence ID" value="ORY25132.1"/>
    <property type="molecule type" value="Genomic_DNA"/>
</dbReference>
<reference evidence="6 7" key="1">
    <citation type="submission" date="2016-08" db="EMBL/GenBank/DDBJ databases">
        <title>A Parts List for Fungal Cellulosomes Revealed by Comparative Genomics.</title>
        <authorList>
            <consortium name="DOE Joint Genome Institute"/>
            <person name="Haitjema C.H."/>
            <person name="Gilmore S.P."/>
            <person name="Henske J.K."/>
            <person name="Solomon K.V."/>
            <person name="De Groot R."/>
            <person name="Kuo A."/>
            <person name="Mondo S.J."/>
            <person name="Salamov A.A."/>
            <person name="Labutti K."/>
            <person name="Zhao Z."/>
            <person name="Chiniquy J."/>
            <person name="Barry K."/>
            <person name="Brewer H.M."/>
            <person name="Purvine S.O."/>
            <person name="Wright A.T."/>
            <person name="Boxma B."/>
            <person name="Van Alen T."/>
            <person name="Hackstein J.H."/>
            <person name="Baker S.E."/>
            <person name="Grigoriev I.V."/>
            <person name="O'Malley M.A."/>
        </authorList>
    </citation>
    <scope>NUCLEOTIDE SEQUENCE [LARGE SCALE GENOMIC DNA]</scope>
    <source>
        <strain evidence="6 7">G1</strain>
    </source>
</reference>